<dbReference type="CDD" id="cd08272">
    <property type="entry name" value="MDR6"/>
    <property type="match status" value="1"/>
</dbReference>
<gene>
    <name evidence="7" type="ORF">JY651_40210</name>
</gene>
<sequence>MRAMVLPRFGGPELFEVRDVPTPTPGPGQVLVRVLVSGTNPVDAKLRHDGTWAGIQPPAIIGYDASGVVEQVGPGVTDFKSGDEVFYTPEIFGNPHGTYAELNVVPASIIAKKPPSLSHEEAAAVPLAGGTAWDALVRRMQLRVGETVLIHGGAGGVGSFAVQIAKALGARVLATSGPDNLETLRKLGADVVINYRSEDPAQIALRETGGQGVDAVFDTAGKNMIPSIPATRPGGRLATILGFSGDVSAFYPRNLTLHGVFLTRERRRLEEMSALLERKQMKPLVERVLPLEKVGEAHRVLDSGHGRGKVVLTVGKK</sequence>
<organism evidence="7 8">
    <name type="scientific">Pyxidicoccus parkwayensis</name>
    <dbReference type="NCBI Taxonomy" id="2813578"/>
    <lineage>
        <taxon>Bacteria</taxon>
        <taxon>Pseudomonadati</taxon>
        <taxon>Myxococcota</taxon>
        <taxon>Myxococcia</taxon>
        <taxon>Myxococcales</taxon>
        <taxon>Cystobacterineae</taxon>
        <taxon>Myxococcaceae</taxon>
        <taxon>Pyxidicoccus</taxon>
    </lineage>
</organism>
<dbReference type="EMBL" id="CP071090">
    <property type="protein sequence ID" value="QSQ21349.1"/>
    <property type="molecule type" value="Genomic_DNA"/>
</dbReference>
<keyword evidence="8" id="KW-1185">Reference proteome</keyword>
<evidence type="ECO:0000256" key="1">
    <source>
        <dbReference type="ARBA" id="ARBA00004496"/>
    </source>
</evidence>
<keyword evidence="5" id="KW-0694">RNA-binding</keyword>
<dbReference type="PANTHER" id="PTHR44154">
    <property type="entry name" value="QUINONE OXIDOREDUCTASE"/>
    <property type="match status" value="1"/>
</dbReference>
<evidence type="ECO:0000256" key="5">
    <source>
        <dbReference type="ARBA" id="ARBA00022884"/>
    </source>
</evidence>
<protein>
    <submittedName>
        <fullName evidence="7">Zinc-dependent alcohol dehydrogenase family protein</fullName>
    </submittedName>
</protein>
<evidence type="ECO:0000256" key="3">
    <source>
        <dbReference type="ARBA" id="ARBA00022490"/>
    </source>
</evidence>
<dbReference type="Proteomes" id="UP000662747">
    <property type="component" value="Chromosome"/>
</dbReference>
<dbReference type="Gene3D" id="3.40.50.720">
    <property type="entry name" value="NAD(P)-binding Rossmann-like Domain"/>
    <property type="match status" value="1"/>
</dbReference>
<evidence type="ECO:0000256" key="4">
    <source>
        <dbReference type="ARBA" id="ARBA00022857"/>
    </source>
</evidence>
<dbReference type="SMART" id="SM00829">
    <property type="entry name" value="PKS_ER"/>
    <property type="match status" value="1"/>
</dbReference>
<reference evidence="7 8" key="1">
    <citation type="submission" date="2021-02" db="EMBL/GenBank/DDBJ databases">
        <title>De Novo genome assembly of isolated myxobacteria.</title>
        <authorList>
            <person name="Stevens D.C."/>
        </authorList>
    </citation>
    <scope>NUCLEOTIDE SEQUENCE [LARGE SCALE GENOMIC DNA]</scope>
    <source>
        <strain evidence="8">SCPEA02</strain>
    </source>
</reference>
<dbReference type="InterPro" id="IPR051603">
    <property type="entry name" value="Zinc-ADH_QOR/CCCR"/>
</dbReference>
<comment type="subcellular location">
    <subcellularLocation>
        <location evidence="1">Cytoplasm</location>
    </subcellularLocation>
</comment>
<dbReference type="PANTHER" id="PTHR44154:SF1">
    <property type="entry name" value="QUINONE OXIDOREDUCTASE"/>
    <property type="match status" value="1"/>
</dbReference>
<evidence type="ECO:0000313" key="8">
    <source>
        <dbReference type="Proteomes" id="UP000662747"/>
    </source>
</evidence>
<evidence type="ECO:0000259" key="6">
    <source>
        <dbReference type="SMART" id="SM00829"/>
    </source>
</evidence>
<dbReference type="Gene3D" id="3.90.180.10">
    <property type="entry name" value="Medium-chain alcohol dehydrogenases, catalytic domain"/>
    <property type="match status" value="1"/>
</dbReference>
<dbReference type="SUPFAM" id="SSF50129">
    <property type="entry name" value="GroES-like"/>
    <property type="match status" value="1"/>
</dbReference>
<accession>A0ABX7NVC8</accession>
<proteinExistence type="predicted"/>
<dbReference type="InterPro" id="IPR013154">
    <property type="entry name" value="ADH-like_N"/>
</dbReference>
<name>A0ABX7NVC8_9BACT</name>
<evidence type="ECO:0000313" key="7">
    <source>
        <dbReference type="EMBL" id="QSQ21349.1"/>
    </source>
</evidence>
<dbReference type="InterPro" id="IPR011032">
    <property type="entry name" value="GroES-like_sf"/>
</dbReference>
<dbReference type="InterPro" id="IPR020843">
    <property type="entry name" value="ER"/>
</dbReference>
<keyword evidence="3" id="KW-0963">Cytoplasm</keyword>
<evidence type="ECO:0000256" key="2">
    <source>
        <dbReference type="ARBA" id="ARBA00011881"/>
    </source>
</evidence>
<dbReference type="InterPro" id="IPR036291">
    <property type="entry name" value="NAD(P)-bd_dom_sf"/>
</dbReference>
<dbReference type="Pfam" id="PF13602">
    <property type="entry name" value="ADH_zinc_N_2"/>
    <property type="match status" value="1"/>
</dbReference>
<keyword evidence="4" id="KW-0521">NADP</keyword>
<feature type="domain" description="Enoyl reductase (ER)" evidence="6">
    <location>
        <begin position="10"/>
        <end position="312"/>
    </location>
</feature>
<dbReference type="PROSITE" id="PS01162">
    <property type="entry name" value="QOR_ZETA_CRYSTAL"/>
    <property type="match status" value="1"/>
</dbReference>
<dbReference type="InterPro" id="IPR002364">
    <property type="entry name" value="Quin_OxRdtase/zeta-crystal_CS"/>
</dbReference>
<dbReference type="SUPFAM" id="SSF51735">
    <property type="entry name" value="NAD(P)-binding Rossmann-fold domains"/>
    <property type="match status" value="1"/>
</dbReference>
<dbReference type="Pfam" id="PF08240">
    <property type="entry name" value="ADH_N"/>
    <property type="match status" value="1"/>
</dbReference>
<comment type="subunit">
    <text evidence="2">Homotetramer.</text>
</comment>
<dbReference type="RefSeq" id="WP_206722927.1">
    <property type="nucleotide sequence ID" value="NZ_CP071090.1"/>
</dbReference>